<dbReference type="OrthoDB" id="2003249at2"/>
<gene>
    <name evidence="1" type="ORF">SAMN04487884_12141</name>
</gene>
<dbReference type="AlphaFoldDB" id="A0A1H9V6D3"/>
<accession>A0A1H9V6D3</accession>
<reference evidence="1 2" key="1">
    <citation type="submission" date="2016-10" db="EMBL/GenBank/DDBJ databases">
        <authorList>
            <person name="de Groot N.N."/>
        </authorList>
    </citation>
    <scope>NUCLEOTIDE SEQUENCE [LARGE SCALE GENOMIC DNA]</scope>
    <source>
        <strain evidence="1 2">AR40</strain>
    </source>
</reference>
<dbReference type="EMBL" id="FOGJ01000021">
    <property type="protein sequence ID" value="SES16797.1"/>
    <property type="molecule type" value="Genomic_DNA"/>
</dbReference>
<organism evidence="1 2">
    <name type="scientific">Butyrivibrio fibrisolvens</name>
    <dbReference type="NCBI Taxonomy" id="831"/>
    <lineage>
        <taxon>Bacteria</taxon>
        <taxon>Bacillati</taxon>
        <taxon>Bacillota</taxon>
        <taxon>Clostridia</taxon>
        <taxon>Lachnospirales</taxon>
        <taxon>Lachnospiraceae</taxon>
        <taxon>Butyrivibrio</taxon>
    </lineage>
</organism>
<dbReference type="Proteomes" id="UP000182584">
    <property type="component" value="Unassembled WGS sequence"/>
</dbReference>
<evidence type="ECO:0008006" key="3">
    <source>
        <dbReference type="Google" id="ProtNLM"/>
    </source>
</evidence>
<evidence type="ECO:0000313" key="2">
    <source>
        <dbReference type="Proteomes" id="UP000182584"/>
    </source>
</evidence>
<name>A0A1H9V6D3_BUTFI</name>
<dbReference type="Pfam" id="PF11578">
    <property type="entry name" value="DUF3237"/>
    <property type="match status" value="1"/>
</dbReference>
<dbReference type="Gene3D" id="2.40.160.20">
    <property type="match status" value="1"/>
</dbReference>
<proteinExistence type="predicted"/>
<dbReference type="RefSeq" id="WP_074757435.1">
    <property type="nucleotide sequence ID" value="NZ_FOGJ01000021.1"/>
</dbReference>
<protein>
    <recommendedName>
        <fullName evidence="3">DUF3237 domain-containing protein</fullName>
    </recommendedName>
</protein>
<sequence length="147" mass="16098">MNTQLSNLNDSLVSGTEILTIDVLLKEFNEVKGHKGEALMILFDGYCHSEIFDGVILNGGVDTQRQDAGSNLRTLSARYILQGKDFEGKECCIFIENNGTSDGGRFTTTPKILTDSEALKELEDTDLVGSISSTDEEGHIQIHICVK</sequence>
<evidence type="ECO:0000313" key="1">
    <source>
        <dbReference type="EMBL" id="SES16797.1"/>
    </source>
</evidence>